<dbReference type="GO" id="GO:0006903">
    <property type="term" value="P:vesicle targeting"/>
    <property type="evidence" value="ECO:0007669"/>
    <property type="project" value="Ensembl"/>
</dbReference>
<evidence type="ECO:0000256" key="3">
    <source>
        <dbReference type="ARBA" id="ARBA00022927"/>
    </source>
</evidence>
<keyword evidence="2" id="KW-0488">Methylation</keyword>
<feature type="domain" description="Longin" evidence="9">
    <location>
        <begin position="8"/>
        <end position="127"/>
    </location>
</feature>
<dbReference type="InterPro" id="IPR011012">
    <property type="entry name" value="Longin-like_dom_sf"/>
</dbReference>
<comment type="subcellular location">
    <subcellularLocation>
        <location evidence="8">Endomembrane system</location>
        <topology evidence="8">Lipid-anchor</topology>
        <orientation evidence="8">Cytoplasmic side</orientation>
    </subcellularLocation>
</comment>
<gene>
    <name evidence="10" type="primary">YKT6</name>
</gene>
<keyword evidence="4" id="KW-0472">Membrane</keyword>
<reference evidence="11" key="2">
    <citation type="journal article" date="2013" name="Nat. Genet.">
        <title>The draft genomes of soft-shell turtle and green sea turtle yield insights into the development and evolution of the turtle-specific body plan.</title>
        <authorList>
            <person name="Wang Z."/>
            <person name="Pascual-Anaya J."/>
            <person name="Zadissa A."/>
            <person name="Li W."/>
            <person name="Niimura Y."/>
            <person name="Huang Z."/>
            <person name="Li C."/>
            <person name="White S."/>
            <person name="Xiong Z."/>
            <person name="Fang D."/>
            <person name="Wang B."/>
            <person name="Ming Y."/>
            <person name="Chen Y."/>
            <person name="Zheng Y."/>
            <person name="Kuraku S."/>
            <person name="Pignatelli M."/>
            <person name="Herrero J."/>
            <person name="Beal K."/>
            <person name="Nozawa M."/>
            <person name="Li Q."/>
            <person name="Wang J."/>
            <person name="Zhang H."/>
            <person name="Yu L."/>
            <person name="Shigenobu S."/>
            <person name="Wang J."/>
            <person name="Liu J."/>
            <person name="Flicek P."/>
            <person name="Searle S."/>
            <person name="Wang J."/>
            <person name="Kuratani S."/>
            <person name="Yin Y."/>
            <person name="Aken B."/>
            <person name="Zhang G."/>
            <person name="Irie N."/>
        </authorList>
    </citation>
    <scope>NUCLEOTIDE SEQUENCE [LARGE SCALE GENOMIC DNA]</scope>
    <source>
        <strain evidence="11">Daiwa-1</strain>
    </source>
</reference>
<evidence type="ECO:0000256" key="2">
    <source>
        <dbReference type="ARBA" id="ARBA00022481"/>
    </source>
</evidence>
<keyword evidence="3" id="KW-0813">Transport</keyword>
<keyword evidence="11" id="KW-1185">Reference proteome</keyword>
<dbReference type="PANTHER" id="PTHR45806">
    <property type="entry name" value="SYNAPTOBREVIN HOMOLOG YKT6"/>
    <property type="match status" value="1"/>
</dbReference>
<dbReference type="PROSITE" id="PS50859">
    <property type="entry name" value="LONGIN"/>
    <property type="match status" value="1"/>
</dbReference>
<dbReference type="GO" id="GO:0019706">
    <property type="term" value="F:protein-cysteine S-palmitoyltransferase activity"/>
    <property type="evidence" value="ECO:0007669"/>
    <property type="project" value="Ensembl"/>
</dbReference>
<dbReference type="EMBL" id="AGCU01105621">
    <property type="status" value="NOT_ANNOTATED_CDS"/>
    <property type="molecule type" value="Genomic_DNA"/>
</dbReference>
<keyword evidence="7" id="KW-0636">Prenylation</keyword>
<dbReference type="Gene3D" id="3.30.450.50">
    <property type="entry name" value="Longin domain"/>
    <property type="match status" value="1"/>
</dbReference>
<name>K7FKW1_PELSI</name>
<dbReference type="GO" id="GO:0006904">
    <property type="term" value="P:vesicle docking involved in exocytosis"/>
    <property type="evidence" value="ECO:0007669"/>
    <property type="project" value="Ensembl"/>
</dbReference>
<dbReference type="eggNOG" id="KOG0861">
    <property type="taxonomic scope" value="Eukaryota"/>
</dbReference>
<evidence type="ECO:0000256" key="6">
    <source>
        <dbReference type="ARBA" id="ARBA00023288"/>
    </source>
</evidence>
<dbReference type="GeneTree" id="ENSGT00390000015164"/>
<dbReference type="CDD" id="cd14824">
    <property type="entry name" value="Longin"/>
    <property type="match status" value="1"/>
</dbReference>
<dbReference type="AlphaFoldDB" id="K7FKW1"/>
<dbReference type="Ensembl" id="ENSPSIT00000008717.1">
    <property type="protein sequence ID" value="ENSPSIP00000008671.1"/>
    <property type="gene ID" value="ENSPSIG00000007883.1"/>
</dbReference>
<dbReference type="EMBL" id="AGCU01105622">
    <property type="status" value="NOT_ANNOTATED_CDS"/>
    <property type="molecule type" value="Genomic_DNA"/>
</dbReference>
<evidence type="ECO:0000313" key="11">
    <source>
        <dbReference type="Proteomes" id="UP000007267"/>
    </source>
</evidence>
<dbReference type="GO" id="GO:0005794">
    <property type="term" value="C:Golgi apparatus"/>
    <property type="evidence" value="ECO:0007669"/>
    <property type="project" value="Ensembl"/>
</dbReference>
<dbReference type="Proteomes" id="UP000007267">
    <property type="component" value="Unassembled WGS sequence"/>
</dbReference>
<organism evidence="10 11">
    <name type="scientific">Pelodiscus sinensis</name>
    <name type="common">Chinese softshell turtle</name>
    <name type="synonym">Trionyx sinensis</name>
    <dbReference type="NCBI Taxonomy" id="13735"/>
    <lineage>
        <taxon>Eukaryota</taxon>
        <taxon>Metazoa</taxon>
        <taxon>Chordata</taxon>
        <taxon>Craniata</taxon>
        <taxon>Vertebrata</taxon>
        <taxon>Euteleostomi</taxon>
        <taxon>Archelosauria</taxon>
        <taxon>Testudinata</taxon>
        <taxon>Testudines</taxon>
        <taxon>Cryptodira</taxon>
        <taxon>Trionychia</taxon>
        <taxon>Trionychidae</taxon>
        <taxon>Pelodiscus</taxon>
    </lineage>
</organism>
<proteinExistence type="inferred from homology"/>
<reference evidence="10" key="3">
    <citation type="submission" date="2025-08" db="UniProtKB">
        <authorList>
            <consortium name="Ensembl"/>
        </authorList>
    </citation>
    <scope>IDENTIFICATION</scope>
</reference>
<evidence type="ECO:0000256" key="5">
    <source>
        <dbReference type="ARBA" id="ARBA00023139"/>
    </source>
</evidence>
<dbReference type="GO" id="GO:0005829">
    <property type="term" value="C:cytosol"/>
    <property type="evidence" value="ECO:0007669"/>
    <property type="project" value="Ensembl"/>
</dbReference>
<protein>
    <submittedName>
        <fullName evidence="10">YKT6 v-SNARE homolog</fullName>
    </submittedName>
</protein>
<dbReference type="STRING" id="13735.ENSPSIP00000008671"/>
<reference evidence="10" key="4">
    <citation type="submission" date="2025-09" db="UniProtKB">
        <authorList>
            <consortium name="Ensembl"/>
        </authorList>
    </citation>
    <scope>IDENTIFICATION</scope>
</reference>
<sequence>MKLYSLSVLYKGDPKVHLLKAAYDLSSFSFFQKTSVQEFMTFTSQLIVERSVPGSRASVKEQEYLCHVFVRNDRLAGVVIADSEYPPRVCFTLLEKVLDEFSRQVSSIDWPSGSPSTISYAALDGYLSKYQNPREADAMTKVQAELDETKIILVRPRGGAVGPGAGLERAWGLCSEPLGSWARRRWAPGNVLCSCSPRIPGRRMP</sequence>
<evidence type="ECO:0000313" key="10">
    <source>
        <dbReference type="Ensembl" id="ENSPSIP00000008671.1"/>
    </source>
</evidence>
<dbReference type="GO" id="GO:0005783">
    <property type="term" value="C:endoplasmic reticulum"/>
    <property type="evidence" value="ECO:0007669"/>
    <property type="project" value="Ensembl"/>
</dbReference>
<reference evidence="11" key="1">
    <citation type="submission" date="2011-10" db="EMBL/GenBank/DDBJ databases">
        <authorList>
            <consortium name="Soft-shell Turtle Genome Consortium"/>
        </authorList>
    </citation>
    <scope>NUCLEOTIDE SEQUENCE [LARGE SCALE GENOMIC DNA]</scope>
    <source>
        <strain evidence="11">Daiwa-1</strain>
    </source>
</reference>
<dbReference type="EMBL" id="AGCU01105623">
    <property type="status" value="NOT_ANNOTATED_CDS"/>
    <property type="molecule type" value="Genomic_DNA"/>
</dbReference>
<keyword evidence="3" id="KW-0653">Protein transport</keyword>
<dbReference type="GO" id="GO:0006888">
    <property type="term" value="P:endoplasmic reticulum to Golgi vesicle-mediated transport"/>
    <property type="evidence" value="ECO:0007669"/>
    <property type="project" value="Ensembl"/>
</dbReference>
<evidence type="ECO:0000256" key="7">
    <source>
        <dbReference type="ARBA" id="ARBA00023289"/>
    </source>
</evidence>
<keyword evidence="5" id="KW-0564">Palmitate</keyword>
<dbReference type="GO" id="GO:0005768">
    <property type="term" value="C:endosome"/>
    <property type="evidence" value="ECO:0007669"/>
    <property type="project" value="Ensembl"/>
</dbReference>
<dbReference type="FunFam" id="3.30.450.50:FF:000013">
    <property type="entry name" value="Synaptobrevin homolog YKT6"/>
    <property type="match status" value="1"/>
</dbReference>
<dbReference type="EMBL" id="AGCU01105620">
    <property type="status" value="NOT_ANNOTATED_CDS"/>
    <property type="molecule type" value="Genomic_DNA"/>
</dbReference>
<dbReference type="GO" id="GO:0005886">
    <property type="term" value="C:plasma membrane"/>
    <property type="evidence" value="ECO:0007669"/>
    <property type="project" value="Ensembl"/>
</dbReference>
<evidence type="ECO:0000256" key="1">
    <source>
        <dbReference type="ARBA" id="ARBA00008025"/>
    </source>
</evidence>
<dbReference type="PANTHER" id="PTHR45806:SF1">
    <property type="entry name" value="SYNAPTOBREVIN HOMOLOG YKT6"/>
    <property type="match status" value="1"/>
</dbReference>
<dbReference type="GO" id="GO:0015031">
    <property type="term" value="P:protein transport"/>
    <property type="evidence" value="ECO:0007669"/>
    <property type="project" value="UniProtKB-KW"/>
</dbReference>
<evidence type="ECO:0000259" key="9">
    <source>
        <dbReference type="PROSITE" id="PS50859"/>
    </source>
</evidence>
<dbReference type="GO" id="GO:0042147">
    <property type="term" value="P:retrograde transport, endosome to Golgi"/>
    <property type="evidence" value="ECO:0007669"/>
    <property type="project" value="Ensembl"/>
</dbReference>
<dbReference type="SUPFAM" id="SSF64356">
    <property type="entry name" value="SNARE-like"/>
    <property type="match status" value="1"/>
</dbReference>
<keyword evidence="6" id="KW-0449">Lipoprotein</keyword>
<comment type="similarity">
    <text evidence="1">Belongs to the synaptobrevin family.</text>
</comment>
<accession>K7FKW1</accession>
<dbReference type="SMART" id="SM01270">
    <property type="entry name" value="Longin"/>
    <property type="match status" value="1"/>
</dbReference>
<dbReference type="Pfam" id="PF13774">
    <property type="entry name" value="Longin"/>
    <property type="match status" value="1"/>
</dbReference>
<evidence type="ECO:0000256" key="8">
    <source>
        <dbReference type="ARBA" id="ARBA00046278"/>
    </source>
</evidence>
<dbReference type="InterPro" id="IPR010908">
    <property type="entry name" value="Longin_dom"/>
</dbReference>
<dbReference type="GO" id="GO:0005484">
    <property type="term" value="F:SNAP receptor activity"/>
    <property type="evidence" value="ECO:0007669"/>
    <property type="project" value="Ensembl"/>
</dbReference>
<evidence type="ECO:0000256" key="4">
    <source>
        <dbReference type="ARBA" id="ARBA00023136"/>
    </source>
</evidence>
<dbReference type="GO" id="GO:0005739">
    <property type="term" value="C:mitochondrion"/>
    <property type="evidence" value="ECO:0007669"/>
    <property type="project" value="Ensembl"/>
</dbReference>